<sequence>MTRAEAHRAIDAVWRIESARLIAGLARTVGDVGLAEDLAQDALIAALETWPETGIPAKPGAWLMTTAKRRAVDGWRRAKILDGKRAELERDLETRQADSAPDRDPARDPDDEIGDDLLRLVFVACHPVLSTEARIALTLRLLGGLTTDEIARAFLVPEATVAQRIVRAKRTLTNARVPFAVPTGDERAARLASVLAVVYLIFNEGYAATAGDDWLRPALCEDALRLGRILAGLAPDEPEVHGLVALMEIQASRARARVGPAGEPILLLDQNRARWDQLLIRRGLAALARAEALGGASGPYALQAAIAACHARARTAAETDWPRIADLYATLARIAPSPVVELNRAVAVGMALGPAAGLALVDALAAEPSLKRYHLLPSARGDLLARLGRHDEARAEFARAASLTRNARERDLLLERAGAGATQTVGPRSPSRSGSCERGEEPGSCQR</sequence>
<feature type="domain" description="RNA polymerase sigma factor 70 region 4 type 2" evidence="3">
    <location>
        <begin position="123"/>
        <end position="172"/>
    </location>
</feature>
<evidence type="ECO:0000256" key="1">
    <source>
        <dbReference type="SAM" id="MobiDB-lite"/>
    </source>
</evidence>
<dbReference type="Gene3D" id="1.10.10.10">
    <property type="entry name" value="Winged helix-like DNA-binding domain superfamily/Winged helix DNA-binding domain"/>
    <property type="match status" value="1"/>
</dbReference>
<dbReference type="PANTHER" id="PTHR47756">
    <property type="entry name" value="BLL6612 PROTEIN-RELATED"/>
    <property type="match status" value="1"/>
</dbReference>
<dbReference type="InterPro" id="IPR046531">
    <property type="entry name" value="DUF6596"/>
</dbReference>
<protein>
    <submittedName>
        <fullName evidence="5">RNA polymerase ECF-type sigma factor</fullName>
    </submittedName>
</protein>
<dbReference type="Pfam" id="PF08281">
    <property type="entry name" value="Sigma70_r4_2"/>
    <property type="match status" value="1"/>
</dbReference>
<dbReference type="Gene3D" id="1.10.1740.10">
    <property type="match status" value="1"/>
</dbReference>
<feature type="region of interest" description="Disordered" evidence="1">
    <location>
        <begin position="415"/>
        <end position="447"/>
    </location>
</feature>
<dbReference type="GO" id="GO:0003677">
    <property type="term" value="F:DNA binding"/>
    <property type="evidence" value="ECO:0007669"/>
    <property type="project" value="InterPro"/>
</dbReference>
<dbReference type="InterPro" id="IPR014284">
    <property type="entry name" value="RNA_pol_sigma-70_dom"/>
</dbReference>
<dbReference type="Pfam" id="PF04542">
    <property type="entry name" value="Sigma70_r2"/>
    <property type="match status" value="1"/>
</dbReference>
<dbReference type="InterPro" id="IPR013249">
    <property type="entry name" value="RNA_pol_sigma70_r4_t2"/>
</dbReference>
<reference evidence="5" key="1">
    <citation type="submission" date="2020-02" db="EMBL/GenBank/DDBJ databases">
        <authorList>
            <person name="Meier V. D."/>
        </authorList>
    </citation>
    <scope>NUCLEOTIDE SEQUENCE</scope>
    <source>
        <strain evidence="5">AVDCRST_MAG73</strain>
    </source>
</reference>
<feature type="domain" description="RNA polymerase sigma-70 region 2" evidence="2">
    <location>
        <begin position="20"/>
        <end position="79"/>
    </location>
</feature>
<accession>A0A6J4TE06</accession>
<dbReference type="EMBL" id="CADCWE010000011">
    <property type="protein sequence ID" value="CAA9520740.1"/>
    <property type="molecule type" value="Genomic_DNA"/>
</dbReference>
<dbReference type="InterPro" id="IPR013324">
    <property type="entry name" value="RNA_pol_sigma_r3/r4-like"/>
</dbReference>
<name>A0A6J4TE06_9BACT</name>
<organism evidence="5">
    <name type="scientific">uncultured Thermomicrobiales bacterium</name>
    <dbReference type="NCBI Taxonomy" id="1645740"/>
    <lineage>
        <taxon>Bacteria</taxon>
        <taxon>Pseudomonadati</taxon>
        <taxon>Thermomicrobiota</taxon>
        <taxon>Thermomicrobia</taxon>
        <taxon>Thermomicrobiales</taxon>
        <taxon>environmental samples</taxon>
    </lineage>
</organism>
<feature type="domain" description="DUF6596" evidence="4">
    <location>
        <begin position="190"/>
        <end position="290"/>
    </location>
</feature>
<gene>
    <name evidence="5" type="ORF">AVDCRST_MAG73-159</name>
</gene>
<dbReference type="GO" id="GO:0016987">
    <property type="term" value="F:sigma factor activity"/>
    <property type="evidence" value="ECO:0007669"/>
    <property type="project" value="InterPro"/>
</dbReference>
<dbReference type="InterPro" id="IPR007627">
    <property type="entry name" value="RNA_pol_sigma70_r2"/>
</dbReference>
<feature type="compositionally biased region" description="Polar residues" evidence="1">
    <location>
        <begin position="421"/>
        <end position="434"/>
    </location>
</feature>
<evidence type="ECO:0000259" key="3">
    <source>
        <dbReference type="Pfam" id="PF08281"/>
    </source>
</evidence>
<dbReference type="PANTHER" id="PTHR47756:SF1">
    <property type="entry name" value="BLL0085 PROTEIN"/>
    <property type="match status" value="1"/>
</dbReference>
<dbReference type="InterPro" id="IPR013325">
    <property type="entry name" value="RNA_pol_sigma_r2"/>
</dbReference>
<dbReference type="SUPFAM" id="SSF88946">
    <property type="entry name" value="Sigma2 domain of RNA polymerase sigma factors"/>
    <property type="match status" value="1"/>
</dbReference>
<dbReference type="InterPro" id="IPR036388">
    <property type="entry name" value="WH-like_DNA-bd_sf"/>
</dbReference>
<dbReference type="SUPFAM" id="SSF88659">
    <property type="entry name" value="Sigma3 and sigma4 domains of RNA polymerase sigma factors"/>
    <property type="match status" value="1"/>
</dbReference>
<proteinExistence type="predicted"/>
<evidence type="ECO:0000259" key="2">
    <source>
        <dbReference type="Pfam" id="PF04542"/>
    </source>
</evidence>
<dbReference type="Pfam" id="PF20239">
    <property type="entry name" value="DUF6596"/>
    <property type="match status" value="1"/>
</dbReference>
<evidence type="ECO:0000313" key="5">
    <source>
        <dbReference type="EMBL" id="CAA9520740.1"/>
    </source>
</evidence>
<dbReference type="AlphaFoldDB" id="A0A6J4TE06"/>
<evidence type="ECO:0000259" key="4">
    <source>
        <dbReference type="Pfam" id="PF20239"/>
    </source>
</evidence>
<dbReference type="NCBIfam" id="TIGR02937">
    <property type="entry name" value="sigma70-ECF"/>
    <property type="match status" value="1"/>
</dbReference>
<dbReference type="GO" id="GO:0006352">
    <property type="term" value="P:DNA-templated transcription initiation"/>
    <property type="evidence" value="ECO:0007669"/>
    <property type="project" value="InterPro"/>
</dbReference>